<sequence length="269" mass="31237">MVDCHWQAGWGITQEQNLAWANENYAYGMNCYNRHGVVYTLMGGWMEWVPPEDYFFQPYWEHSKAFSDYIKRLSYILRQGVHRADTAILYPITTIHAGWSKGDHFSNDADFSARNTFSIARLIYKYNIDFDFIDNDSIEKAEVQDGKLVINNNEFKVLILPPMTTISIKTLTKIKEFYDNGGMVISYNKLPDSSAENGRNDPLVYSMIEKIFGIKSSDEYEFKCLCHLIFYVYGKCLIVPFHLNTLNKVLAHSGQHEICLFLLLLQNQE</sequence>
<evidence type="ECO:0000313" key="1">
    <source>
        <dbReference type="EMBL" id="GAI96748.1"/>
    </source>
</evidence>
<protein>
    <recommendedName>
        <fullName evidence="2">Glycoside hydrolase family 42 N-terminal domain-containing protein</fullName>
    </recommendedName>
</protein>
<dbReference type="AlphaFoldDB" id="X1SUW6"/>
<gene>
    <name evidence="1" type="ORF">S12H4_31289</name>
</gene>
<name>X1SUW6_9ZZZZ</name>
<dbReference type="PANTHER" id="PTHR36848:SF2">
    <property type="entry name" value="SECRETED PROTEIN"/>
    <property type="match status" value="1"/>
</dbReference>
<dbReference type="Gene3D" id="3.40.50.880">
    <property type="match status" value="1"/>
</dbReference>
<dbReference type="Pfam" id="PF17132">
    <property type="entry name" value="Glyco_hydro_106"/>
    <property type="match status" value="1"/>
</dbReference>
<dbReference type="InterPro" id="IPR029062">
    <property type="entry name" value="Class_I_gatase-like"/>
</dbReference>
<evidence type="ECO:0008006" key="2">
    <source>
        <dbReference type="Google" id="ProtNLM"/>
    </source>
</evidence>
<dbReference type="EMBL" id="BARW01018249">
    <property type="protein sequence ID" value="GAI96748.1"/>
    <property type="molecule type" value="Genomic_DNA"/>
</dbReference>
<comment type="caution">
    <text evidence="1">The sequence shown here is derived from an EMBL/GenBank/DDBJ whole genome shotgun (WGS) entry which is preliminary data.</text>
</comment>
<feature type="non-terminal residue" evidence="1">
    <location>
        <position position="269"/>
    </location>
</feature>
<proteinExistence type="predicted"/>
<dbReference type="PANTHER" id="PTHR36848">
    <property type="entry name" value="DNA-BINDING PROTEIN (PUTATIVE SECRETED PROTEIN)-RELATED"/>
    <property type="match status" value="1"/>
</dbReference>
<accession>X1SUW6</accession>
<organism evidence="1">
    <name type="scientific">marine sediment metagenome</name>
    <dbReference type="NCBI Taxonomy" id="412755"/>
    <lineage>
        <taxon>unclassified sequences</taxon>
        <taxon>metagenomes</taxon>
        <taxon>ecological metagenomes</taxon>
    </lineage>
</organism>
<dbReference type="InterPro" id="IPR053161">
    <property type="entry name" value="Ulvan_degrading_GH"/>
</dbReference>
<reference evidence="1" key="1">
    <citation type="journal article" date="2014" name="Front. Microbiol.">
        <title>High frequency of phylogenetically diverse reductive dehalogenase-homologous genes in deep subseafloor sedimentary metagenomes.</title>
        <authorList>
            <person name="Kawai M."/>
            <person name="Futagami T."/>
            <person name="Toyoda A."/>
            <person name="Takaki Y."/>
            <person name="Nishi S."/>
            <person name="Hori S."/>
            <person name="Arai W."/>
            <person name="Tsubouchi T."/>
            <person name="Morono Y."/>
            <person name="Uchiyama I."/>
            <person name="Ito T."/>
            <person name="Fujiyama A."/>
            <person name="Inagaki F."/>
            <person name="Takami H."/>
        </authorList>
    </citation>
    <scope>NUCLEOTIDE SEQUENCE</scope>
    <source>
        <strain evidence="1">Expedition CK06-06</strain>
    </source>
</reference>